<keyword evidence="6" id="KW-0408">Iron</keyword>
<evidence type="ECO:0000313" key="8">
    <source>
        <dbReference type="EMBL" id="KAE9465745.1"/>
    </source>
</evidence>
<dbReference type="GO" id="GO:0070483">
    <property type="term" value="P:detection of hypoxia"/>
    <property type="evidence" value="ECO:0007669"/>
    <property type="project" value="UniProtKB-ARBA"/>
</dbReference>
<dbReference type="InterPro" id="IPR011051">
    <property type="entry name" value="RmlC_Cupin_sf"/>
</dbReference>
<evidence type="ECO:0000256" key="1">
    <source>
        <dbReference type="ARBA" id="ARBA00001954"/>
    </source>
</evidence>
<dbReference type="PANTHER" id="PTHR22966">
    <property type="entry name" value="2-AMINOETHANETHIOL DIOXYGENASE"/>
    <property type="match status" value="1"/>
</dbReference>
<protein>
    <recommendedName>
        <fullName evidence="3">cysteine dioxygenase</fullName>
        <ecNumber evidence="3">1.13.11.20</ecNumber>
    </recommendedName>
</protein>
<evidence type="ECO:0000256" key="2">
    <source>
        <dbReference type="ARBA" id="ARBA00006622"/>
    </source>
</evidence>
<evidence type="ECO:0000256" key="5">
    <source>
        <dbReference type="ARBA" id="ARBA00023002"/>
    </source>
</evidence>
<evidence type="ECO:0000256" key="7">
    <source>
        <dbReference type="ARBA" id="ARBA00024284"/>
    </source>
</evidence>
<comment type="caution">
    <text evidence="8">The sequence shown here is derived from an EMBL/GenBank/DDBJ whole genome shotgun (WGS) entry which is preliminary data.</text>
</comment>
<gene>
    <name evidence="8" type="ORF">C3L33_02356</name>
</gene>
<dbReference type="EMBL" id="QEFC01000234">
    <property type="protein sequence ID" value="KAE9465745.1"/>
    <property type="molecule type" value="Genomic_DNA"/>
</dbReference>
<dbReference type="Proteomes" id="UP000428333">
    <property type="component" value="Linkage Group LG02"/>
</dbReference>
<dbReference type="InterPro" id="IPR012864">
    <property type="entry name" value="PCO/ADO"/>
</dbReference>
<keyword evidence="9" id="KW-1185">Reference proteome</keyword>
<dbReference type="EC" id="1.13.11.20" evidence="3"/>
<sequence length="224" mass="24860">MKIKAGYVNGPVHKMIKKKRCKKRANRTQADPMGLQRLFVSCREVFKGPGTVPCSSDVQKMCHILDCMTPEDVGLCKDLPFFQPKSHAKGIPRVTYTTIYQCKNFSVRFQCGFAAKLAKLKADNVFTAPCDTSVLYPTSGGNIHSFKAITPCAILDVLGPPYSNEDGRDCSYYRDTPCTSLSSGETTLSNEEGISYGLLEEIEMPMDSQMDRIKYRGPQVLDSS</sequence>
<dbReference type="OrthoDB" id="271433at2759"/>
<dbReference type="SUPFAM" id="SSF51182">
    <property type="entry name" value="RmlC-like cupins"/>
    <property type="match status" value="1"/>
</dbReference>
<evidence type="ECO:0000256" key="4">
    <source>
        <dbReference type="ARBA" id="ARBA00022723"/>
    </source>
</evidence>
<comment type="catalytic activity">
    <reaction evidence="7">
        <text>L-cysteine + O2 = 3-sulfino-L-alanine + H(+)</text>
        <dbReference type="Rhea" id="RHEA:20441"/>
        <dbReference type="ChEBI" id="CHEBI:15378"/>
        <dbReference type="ChEBI" id="CHEBI:15379"/>
        <dbReference type="ChEBI" id="CHEBI:35235"/>
        <dbReference type="ChEBI" id="CHEBI:61085"/>
        <dbReference type="EC" id="1.13.11.20"/>
    </reaction>
    <physiologicalReaction direction="left-to-right" evidence="7">
        <dbReference type="Rhea" id="RHEA:20442"/>
    </physiologicalReaction>
</comment>
<evidence type="ECO:0000256" key="3">
    <source>
        <dbReference type="ARBA" id="ARBA00013133"/>
    </source>
</evidence>
<name>A0A6A4M592_9ERIC</name>
<feature type="non-terminal residue" evidence="8">
    <location>
        <position position="1"/>
    </location>
</feature>
<keyword evidence="5" id="KW-0560">Oxidoreductase</keyword>
<dbReference type="GO" id="GO:0046872">
    <property type="term" value="F:metal ion binding"/>
    <property type="evidence" value="ECO:0007669"/>
    <property type="project" value="UniProtKB-KW"/>
</dbReference>
<dbReference type="Pfam" id="PF07847">
    <property type="entry name" value="PCO_ADO"/>
    <property type="match status" value="1"/>
</dbReference>
<evidence type="ECO:0000256" key="6">
    <source>
        <dbReference type="ARBA" id="ARBA00023004"/>
    </source>
</evidence>
<proteinExistence type="inferred from homology"/>
<accession>A0A6A4M592</accession>
<dbReference type="GO" id="GO:0017172">
    <property type="term" value="F:cysteine dioxygenase activity"/>
    <property type="evidence" value="ECO:0007669"/>
    <property type="project" value="UniProtKB-EC"/>
</dbReference>
<comment type="similarity">
    <text evidence="2">Belongs to the cysteine dioxygenase family.</text>
</comment>
<dbReference type="AlphaFoldDB" id="A0A6A4M592"/>
<organism evidence="8 9">
    <name type="scientific">Rhododendron williamsianum</name>
    <dbReference type="NCBI Taxonomy" id="262921"/>
    <lineage>
        <taxon>Eukaryota</taxon>
        <taxon>Viridiplantae</taxon>
        <taxon>Streptophyta</taxon>
        <taxon>Embryophyta</taxon>
        <taxon>Tracheophyta</taxon>
        <taxon>Spermatophyta</taxon>
        <taxon>Magnoliopsida</taxon>
        <taxon>eudicotyledons</taxon>
        <taxon>Gunneridae</taxon>
        <taxon>Pentapetalae</taxon>
        <taxon>asterids</taxon>
        <taxon>Ericales</taxon>
        <taxon>Ericaceae</taxon>
        <taxon>Ericoideae</taxon>
        <taxon>Rhodoreae</taxon>
        <taxon>Rhododendron</taxon>
    </lineage>
</organism>
<keyword evidence="4" id="KW-0479">Metal-binding</keyword>
<evidence type="ECO:0000313" key="9">
    <source>
        <dbReference type="Proteomes" id="UP000428333"/>
    </source>
</evidence>
<comment type="cofactor">
    <cofactor evidence="1">
        <name>Fe(2+)</name>
        <dbReference type="ChEBI" id="CHEBI:29033"/>
    </cofactor>
</comment>
<reference evidence="8 9" key="1">
    <citation type="journal article" date="2019" name="Genome Biol. Evol.">
        <title>The Rhododendron genome and chromosomal organization provide insight into shared whole-genome duplications across the heath family (Ericaceae).</title>
        <authorList>
            <person name="Soza V.L."/>
            <person name="Lindsley D."/>
            <person name="Waalkes A."/>
            <person name="Ramage E."/>
            <person name="Patwardhan R.P."/>
            <person name="Burton J.N."/>
            <person name="Adey A."/>
            <person name="Kumar A."/>
            <person name="Qiu R."/>
            <person name="Shendure J."/>
            <person name="Hall B."/>
        </authorList>
    </citation>
    <scope>NUCLEOTIDE SEQUENCE [LARGE SCALE GENOMIC DNA]</scope>
    <source>
        <strain evidence="8">RSF 1966-606</strain>
    </source>
</reference>
<dbReference type="PANTHER" id="PTHR22966:SF63">
    <property type="entry name" value="CYSTEINE DIOXYGENASE"/>
    <property type="match status" value="1"/>
</dbReference>